<keyword evidence="9" id="KW-0406">Ion transport</keyword>
<dbReference type="GO" id="GO:0005737">
    <property type="term" value="C:cytoplasm"/>
    <property type="evidence" value="ECO:0007669"/>
    <property type="project" value="UniProtKB-SubCell"/>
</dbReference>
<dbReference type="Gene3D" id="3.20.20.100">
    <property type="entry name" value="NADP-dependent oxidoreductase domain"/>
    <property type="match status" value="1"/>
</dbReference>
<evidence type="ECO:0000259" key="10">
    <source>
        <dbReference type="Pfam" id="PF00248"/>
    </source>
</evidence>
<keyword evidence="6" id="KW-0521">NADP</keyword>
<dbReference type="PANTHER" id="PTHR43150">
    <property type="entry name" value="HYPERKINETIC, ISOFORM M"/>
    <property type="match status" value="1"/>
</dbReference>
<evidence type="ECO:0000256" key="2">
    <source>
        <dbReference type="ARBA" id="ARBA00006515"/>
    </source>
</evidence>
<evidence type="ECO:0000256" key="8">
    <source>
        <dbReference type="ARBA" id="ARBA00023002"/>
    </source>
</evidence>
<dbReference type="InterPro" id="IPR005983">
    <property type="entry name" value="K_chnl_volt-dep_bsu_KCNAB"/>
</dbReference>
<dbReference type="GO" id="GO:0008076">
    <property type="term" value="C:voltage-gated potassium channel complex"/>
    <property type="evidence" value="ECO:0007669"/>
    <property type="project" value="TreeGrafter"/>
</dbReference>
<dbReference type="EMBL" id="JABXBU010002072">
    <property type="protein sequence ID" value="KAF8778873.1"/>
    <property type="molecule type" value="Genomic_DNA"/>
</dbReference>
<keyword evidence="5" id="KW-0633">Potassium transport</keyword>
<dbReference type="InterPro" id="IPR036812">
    <property type="entry name" value="NAD(P)_OxRdtase_dom_sf"/>
</dbReference>
<protein>
    <submittedName>
        <fullName evidence="11">Voltage-gated potassium channel subunit like protein</fullName>
    </submittedName>
</protein>
<accession>A0A8T0ESG6</accession>
<comment type="subcellular location">
    <subcellularLocation>
        <location evidence="1">Cytoplasm</location>
    </subcellularLocation>
</comment>
<dbReference type="GO" id="GO:0005249">
    <property type="term" value="F:voltage-gated potassium channel activity"/>
    <property type="evidence" value="ECO:0007669"/>
    <property type="project" value="InterPro"/>
</dbReference>
<dbReference type="NCBIfam" id="TIGR01293">
    <property type="entry name" value="Kv_beta"/>
    <property type="match status" value="1"/>
</dbReference>
<keyword evidence="11" id="KW-0407">Ion channel</keyword>
<keyword evidence="8" id="KW-0560">Oxidoreductase</keyword>
<feature type="domain" description="NADP-dependent oxidoreductase" evidence="10">
    <location>
        <begin position="68"/>
        <end position="373"/>
    </location>
</feature>
<dbReference type="PANTHER" id="PTHR43150:SF2">
    <property type="entry name" value="HYPERKINETIC, ISOFORM M"/>
    <property type="match status" value="1"/>
</dbReference>
<reference evidence="11" key="1">
    <citation type="journal article" date="2020" name="bioRxiv">
        <title>Chromosome-level reference genome of the European wasp spider Argiope bruennichi: a resource for studies on range expansion and evolutionary adaptation.</title>
        <authorList>
            <person name="Sheffer M.M."/>
            <person name="Hoppe A."/>
            <person name="Krehenwinkel H."/>
            <person name="Uhl G."/>
            <person name="Kuss A.W."/>
            <person name="Jensen L."/>
            <person name="Jensen C."/>
            <person name="Gillespie R.G."/>
            <person name="Hoff K.J."/>
            <person name="Prost S."/>
        </authorList>
    </citation>
    <scope>NUCLEOTIDE SEQUENCE</scope>
</reference>
<keyword evidence="7" id="KW-0630">Potassium</keyword>
<dbReference type="GO" id="GO:0044325">
    <property type="term" value="F:transmembrane transporter binding"/>
    <property type="evidence" value="ECO:0007669"/>
    <property type="project" value="TreeGrafter"/>
</dbReference>
<evidence type="ECO:0000256" key="5">
    <source>
        <dbReference type="ARBA" id="ARBA00022538"/>
    </source>
</evidence>
<proteinExistence type="inferred from homology"/>
<reference evidence="11" key="2">
    <citation type="submission" date="2020-06" db="EMBL/GenBank/DDBJ databases">
        <authorList>
            <person name="Sheffer M."/>
        </authorList>
    </citation>
    <scope>NUCLEOTIDE SEQUENCE</scope>
</reference>
<dbReference type="SUPFAM" id="SSF51430">
    <property type="entry name" value="NAD(P)-linked oxidoreductase"/>
    <property type="match status" value="1"/>
</dbReference>
<keyword evidence="12" id="KW-1185">Reference proteome</keyword>
<dbReference type="GO" id="GO:1901379">
    <property type="term" value="P:regulation of potassium ion transmembrane transport"/>
    <property type="evidence" value="ECO:0007669"/>
    <property type="project" value="TreeGrafter"/>
</dbReference>
<evidence type="ECO:0000256" key="6">
    <source>
        <dbReference type="ARBA" id="ARBA00022857"/>
    </source>
</evidence>
<evidence type="ECO:0000256" key="9">
    <source>
        <dbReference type="ARBA" id="ARBA00023065"/>
    </source>
</evidence>
<dbReference type="GO" id="GO:0016491">
    <property type="term" value="F:oxidoreductase activity"/>
    <property type="evidence" value="ECO:0007669"/>
    <property type="project" value="UniProtKB-KW"/>
</dbReference>
<dbReference type="GO" id="GO:0015459">
    <property type="term" value="F:potassium channel regulator activity"/>
    <property type="evidence" value="ECO:0007669"/>
    <property type="project" value="TreeGrafter"/>
</dbReference>
<evidence type="ECO:0000256" key="7">
    <source>
        <dbReference type="ARBA" id="ARBA00022958"/>
    </source>
</evidence>
<dbReference type="Proteomes" id="UP000807504">
    <property type="component" value="Unassembled WGS sequence"/>
</dbReference>
<dbReference type="AlphaFoldDB" id="A0A8T0ESG6"/>
<evidence type="ECO:0000256" key="4">
    <source>
        <dbReference type="ARBA" id="ARBA00022490"/>
    </source>
</evidence>
<evidence type="ECO:0000313" key="11">
    <source>
        <dbReference type="EMBL" id="KAF8778873.1"/>
    </source>
</evidence>
<comment type="similarity">
    <text evidence="2">Belongs to the shaker potassium channel beta subunit family.</text>
</comment>
<dbReference type="Pfam" id="PF00248">
    <property type="entry name" value="Aldo_ket_red"/>
    <property type="match status" value="1"/>
</dbReference>
<comment type="caution">
    <text evidence="11">The sequence shown here is derived from an EMBL/GenBank/DDBJ whole genome shotgun (WGS) entry which is preliminary data.</text>
</comment>
<keyword evidence="3" id="KW-0813">Transport</keyword>
<evidence type="ECO:0000256" key="3">
    <source>
        <dbReference type="ARBA" id="ARBA00022448"/>
    </source>
</evidence>
<evidence type="ECO:0000313" key="12">
    <source>
        <dbReference type="Proteomes" id="UP000807504"/>
    </source>
</evidence>
<keyword evidence="4" id="KW-0963">Cytoplasm</keyword>
<sequence length="384" mass="42858">MSIDSDFNKGTTLKNSLAPIASLECIDESSATSDGSRTLPPSRQISLSAATGIRYKNLGKSGLKISSVGLGTWVTFGQNLSEEQAEEIVQTAYDHGINIFDTADAYAGGRSELLLGKILKNSGWKRSSYIVATKLVWGSKLDSDRGLSRKFILEAIDASLQRLQMDYVDIVYINRTDPMCPIEEVVRACTHAINHGKAMYWGTSRWTAMEIMEAYTVARQCHLIPPSAEQTEYHMFQREKVEIHLPELFHKIGTGTITWSPQAFGLLTGKFDEGVQLLSRGSLKSLSALQDRLNMDDSRNPKDQLKMRELNHLADKLGCSMTQLTIAWCLKSEQVQCVLLGALSIDHLYDQLQALQIIPKLTTNISNEIEKILDNKPTRHPLQR</sequence>
<evidence type="ECO:0000256" key="1">
    <source>
        <dbReference type="ARBA" id="ARBA00004496"/>
    </source>
</evidence>
<name>A0A8T0ESG6_ARGBR</name>
<dbReference type="InterPro" id="IPR005399">
    <property type="entry name" value="K_chnl_volt-dep_bsu_KCNAB-rel"/>
</dbReference>
<gene>
    <name evidence="11" type="ORF">HNY73_015557</name>
</gene>
<dbReference type="PRINTS" id="PR01577">
    <property type="entry name" value="KCNABCHANNEL"/>
</dbReference>
<organism evidence="11 12">
    <name type="scientific">Argiope bruennichi</name>
    <name type="common">Wasp spider</name>
    <name type="synonym">Aranea bruennichi</name>
    <dbReference type="NCBI Taxonomy" id="94029"/>
    <lineage>
        <taxon>Eukaryota</taxon>
        <taxon>Metazoa</taxon>
        <taxon>Ecdysozoa</taxon>
        <taxon>Arthropoda</taxon>
        <taxon>Chelicerata</taxon>
        <taxon>Arachnida</taxon>
        <taxon>Araneae</taxon>
        <taxon>Araneomorphae</taxon>
        <taxon>Entelegynae</taxon>
        <taxon>Araneoidea</taxon>
        <taxon>Araneidae</taxon>
        <taxon>Argiope</taxon>
    </lineage>
</organism>
<dbReference type="InterPro" id="IPR023210">
    <property type="entry name" value="NADP_OxRdtase_dom"/>
</dbReference>